<accession>A0A6N6M7J3</accession>
<proteinExistence type="predicted"/>
<gene>
    <name evidence="2" type="ORF">F3059_00025</name>
</gene>
<keyword evidence="1" id="KW-0732">Signal</keyword>
<evidence type="ECO:0000313" key="3">
    <source>
        <dbReference type="Proteomes" id="UP000435357"/>
    </source>
</evidence>
<evidence type="ECO:0000256" key="1">
    <source>
        <dbReference type="SAM" id="SignalP"/>
    </source>
</evidence>
<reference evidence="2 3" key="1">
    <citation type="submission" date="2019-09" db="EMBL/GenBank/DDBJ databases">
        <title>Genomes of Cryomorphaceae.</title>
        <authorList>
            <person name="Bowman J.P."/>
        </authorList>
    </citation>
    <scope>NUCLEOTIDE SEQUENCE [LARGE SCALE GENOMIC DNA]</scope>
    <source>
        <strain evidence="2 3">KCTC 52047</strain>
    </source>
</reference>
<dbReference type="AlphaFoldDB" id="A0A6N6M7J3"/>
<evidence type="ECO:0000313" key="2">
    <source>
        <dbReference type="EMBL" id="KAB1065894.1"/>
    </source>
</evidence>
<sequence>MKTCLTVILFNLMTLFGMTQILTPSYEEKCFDKIVKYSAFEELKTANQCISFNLVNRGYLNDNQEYETIANVSYNGKSIVFENELISVYNVDSIQVTALHEDEKLIFKYVDKKENAVYPEEYSFQSVLDSARRKFDLVKFQESKSAISWALQMKEDAFENVELLKVESNVNLKYNTVTYSKMIYKDPETDLVMKEYILNKFHDGQCHSQVTLNTLLKKYSDYNIINLTQKKLQ</sequence>
<comment type="caution">
    <text evidence="2">The sequence shown here is derived from an EMBL/GenBank/DDBJ whole genome shotgun (WGS) entry which is preliminary data.</text>
</comment>
<dbReference type="Proteomes" id="UP000435357">
    <property type="component" value="Unassembled WGS sequence"/>
</dbReference>
<feature type="signal peptide" evidence="1">
    <location>
        <begin position="1"/>
        <end position="19"/>
    </location>
</feature>
<organism evidence="2 3">
    <name type="scientific">Salibacter halophilus</name>
    <dbReference type="NCBI Taxonomy" id="1803916"/>
    <lineage>
        <taxon>Bacteria</taxon>
        <taxon>Pseudomonadati</taxon>
        <taxon>Bacteroidota</taxon>
        <taxon>Flavobacteriia</taxon>
        <taxon>Flavobacteriales</taxon>
        <taxon>Salibacteraceae</taxon>
        <taxon>Salibacter</taxon>
    </lineage>
</organism>
<keyword evidence="3" id="KW-1185">Reference proteome</keyword>
<name>A0A6N6M7J3_9FLAO</name>
<dbReference type="RefSeq" id="WP_151165882.1">
    <property type="nucleotide sequence ID" value="NZ_WACR01000001.1"/>
</dbReference>
<feature type="chain" id="PRO_5026835982" evidence="1">
    <location>
        <begin position="20"/>
        <end position="233"/>
    </location>
</feature>
<protein>
    <submittedName>
        <fullName evidence="2">Uncharacterized protein</fullName>
    </submittedName>
</protein>
<dbReference type="EMBL" id="WACR01000001">
    <property type="protein sequence ID" value="KAB1065894.1"/>
    <property type="molecule type" value="Genomic_DNA"/>
</dbReference>